<dbReference type="EMBL" id="JAQYXP010000010">
    <property type="protein sequence ID" value="MEN3238976.1"/>
    <property type="molecule type" value="Genomic_DNA"/>
</dbReference>
<evidence type="ECO:0000313" key="1">
    <source>
        <dbReference type="EMBL" id="MEN3238976.1"/>
    </source>
</evidence>
<protein>
    <submittedName>
        <fullName evidence="1">Uncharacterized protein</fullName>
    </submittedName>
</protein>
<keyword evidence="2" id="KW-1185">Reference proteome</keyword>
<dbReference type="RefSeq" id="WP_346013923.1">
    <property type="nucleotide sequence ID" value="NZ_JAQYXP010000010.1"/>
</dbReference>
<name>A0ABV0A7S4_9HYPH</name>
<organism evidence="1 2">
    <name type="scientific">Methylobacterium ajmalii</name>
    <dbReference type="NCBI Taxonomy" id="2738439"/>
    <lineage>
        <taxon>Bacteria</taxon>
        <taxon>Pseudomonadati</taxon>
        <taxon>Pseudomonadota</taxon>
        <taxon>Alphaproteobacteria</taxon>
        <taxon>Hyphomicrobiales</taxon>
        <taxon>Methylobacteriaceae</taxon>
        <taxon>Methylobacterium</taxon>
    </lineage>
</organism>
<gene>
    <name evidence="1" type="ORF">PUR29_36685</name>
</gene>
<dbReference type="Proteomes" id="UP001407347">
    <property type="component" value="Unassembled WGS sequence"/>
</dbReference>
<sequence>MSARRSLSWSIAMHELQAERRPAVARRAYLESVQAARVEALRAASGTKAGLWTVAGGFDRRAIMAFAAHHAPAVLNGCLARGCWRTAMAHGLKTAWAAAHAARRAATH</sequence>
<evidence type="ECO:0000313" key="2">
    <source>
        <dbReference type="Proteomes" id="UP001407347"/>
    </source>
</evidence>
<reference evidence="1 2" key="1">
    <citation type="journal article" date="2023" name="PLoS ONE">
        <title>Complete genome assembly of Hawai'i environmental nontuberculous mycobacteria reveals unexpected co-isolation with methylobacteria.</title>
        <authorList>
            <person name="Hendrix J."/>
            <person name="Epperson L.E."/>
            <person name="Tong E.I."/>
            <person name="Chan Y.L."/>
            <person name="Hasan N.A."/>
            <person name="Dawrs S.N."/>
            <person name="Norton G.J."/>
            <person name="Virdi R."/>
            <person name="Crooks J.L."/>
            <person name="Chan E.D."/>
            <person name="Honda J.R."/>
            <person name="Strong M."/>
        </authorList>
    </citation>
    <scope>NUCLEOTIDE SEQUENCE [LARGE SCALE GENOMIC DNA]</scope>
    <source>
        <strain evidence="1 2">NJH_HI04-1</strain>
    </source>
</reference>
<comment type="caution">
    <text evidence="1">The sequence shown here is derived from an EMBL/GenBank/DDBJ whole genome shotgun (WGS) entry which is preliminary data.</text>
</comment>
<accession>A0ABV0A7S4</accession>
<proteinExistence type="predicted"/>